<keyword evidence="4" id="KW-1185">Reference proteome</keyword>
<dbReference type="Proteomes" id="UP000269542">
    <property type="component" value="Chromosome"/>
</dbReference>
<reference evidence="3 4" key="1">
    <citation type="submission" date="2018-12" db="EMBL/GenBank/DDBJ databases">
        <authorList>
            <consortium name="Pathogen Informatics"/>
        </authorList>
    </citation>
    <scope>NUCLEOTIDE SEQUENCE [LARGE SCALE GENOMIC DNA]</scope>
    <source>
        <strain evidence="3 4">NCTC13354</strain>
    </source>
</reference>
<protein>
    <submittedName>
        <fullName evidence="3">Uncharacterized protein</fullName>
    </submittedName>
</protein>
<dbReference type="PROSITE" id="PS51257">
    <property type="entry name" value="PROKAR_LIPOPROTEIN"/>
    <property type="match status" value="1"/>
</dbReference>
<accession>A0A448PCS2</accession>
<dbReference type="EMBL" id="LR134476">
    <property type="protein sequence ID" value="VEI12723.1"/>
    <property type="molecule type" value="Genomic_DNA"/>
</dbReference>
<feature type="compositionally biased region" description="Low complexity" evidence="1">
    <location>
        <begin position="48"/>
        <end position="62"/>
    </location>
</feature>
<feature type="signal peptide" evidence="2">
    <location>
        <begin position="1"/>
        <end position="36"/>
    </location>
</feature>
<dbReference type="KEGG" id="tbw:NCTC13354_00414"/>
<gene>
    <name evidence="3" type="ORF">NCTC13354_00414</name>
</gene>
<sequence length="221" mass="23646">MSYRAGLQCSITGMRKMITVAAVALLLAGCTSTTGGQMPGSEVSETGTTQSPTPSAEASSTPSPTPEPSDVRTSDDGENITYTLAGGDLELTLPNTWSDVVESSRSFPIAVRNPEGSQRVVVAEIGPARLTPETEQYRDLLVEQLNVDDGDVAYLGSRYAGDGAYPAFEVVTDEYAAWIFLVTADERQFELTVKADTYGQLSEALEFVKSLRNTTGLEKQS</sequence>
<organism evidence="3 4">
    <name type="scientific">Trueperella bialowiezensis</name>
    <dbReference type="NCBI Taxonomy" id="312285"/>
    <lineage>
        <taxon>Bacteria</taxon>
        <taxon>Bacillati</taxon>
        <taxon>Actinomycetota</taxon>
        <taxon>Actinomycetes</taxon>
        <taxon>Actinomycetales</taxon>
        <taxon>Actinomycetaceae</taxon>
        <taxon>Trueperella</taxon>
    </lineage>
</organism>
<evidence type="ECO:0000256" key="2">
    <source>
        <dbReference type="SAM" id="SignalP"/>
    </source>
</evidence>
<name>A0A448PCS2_9ACTO</name>
<keyword evidence="2" id="KW-0732">Signal</keyword>
<evidence type="ECO:0000313" key="3">
    <source>
        <dbReference type="EMBL" id="VEI12723.1"/>
    </source>
</evidence>
<evidence type="ECO:0000256" key="1">
    <source>
        <dbReference type="SAM" id="MobiDB-lite"/>
    </source>
</evidence>
<feature type="chain" id="PRO_5038450167" evidence="2">
    <location>
        <begin position="37"/>
        <end position="221"/>
    </location>
</feature>
<feature type="region of interest" description="Disordered" evidence="1">
    <location>
        <begin position="33"/>
        <end position="78"/>
    </location>
</feature>
<evidence type="ECO:0000313" key="4">
    <source>
        <dbReference type="Proteomes" id="UP000269542"/>
    </source>
</evidence>
<dbReference type="AlphaFoldDB" id="A0A448PCS2"/>
<proteinExistence type="predicted"/>